<dbReference type="EMBL" id="MEVT01000008">
    <property type="protein sequence ID" value="OGC63118.1"/>
    <property type="molecule type" value="Genomic_DNA"/>
</dbReference>
<proteinExistence type="predicted"/>
<keyword evidence="1" id="KW-0812">Transmembrane</keyword>
<accession>A0A1F4W1G3</accession>
<protein>
    <submittedName>
        <fullName evidence="2">Uncharacterized protein</fullName>
    </submittedName>
</protein>
<keyword evidence="1" id="KW-1133">Transmembrane helix</keyword>
<dbReference type="Proteomes" id="UP000176614">
    <property type="component" value="Unassembled WGS sequence"/>
</dbReference>
<name>A0A1F4W1G3_UNCKA</name>
<gene>
    <name evidence="2" type="ORF">A2264_00245</name>
</gene>
<sequence>MKNIITFLVTIAFISTLTGSYAQATWRDYCELEATSQDPPPEAIICPIGKLLTIGVYAVGAVFVAVMAFGAWKMSMALGDARALEGAKMTWTYAVMGLFIVLAFFGSFSMISGMLGIRSDTFIATPEALVDKMAEGLSNLLEVAQVTTTP</sequence>
<feature type="transmembrane region" description="Helical" evidence="1">
    <location>
        <begin position="51"/>
        <end position="72"/>
    </location>
</feature>
<organism evidence="2 3">
    <name type="scientific">candidate division WWE3 bacterium RIFOXYA2_FULL_46_9</name>
    <dbReference type="NCBI Taxonomy" id="1802636"/>
    <lineage>
        <taxon>Bacteria</taxon>
        <taxon>Katanobacteria</taxon>
    </lineage>
</organism>
<dbReference type="AlphaFoldDB" id="A0A1F4W1G3"/>
<keyword evidence="1" id="KW-0472">Membrane</keyword>
<evidence type="ECO:0000313" key="2">
    <source>
        <dbReference type="EMBL" id="OGC63118.1"/>
    </source>
</evidence>
<evidence type="ECO:0000313" key="3">
    <source>
        <dbReference type="Proteomes" id="UP000176614"/>
    </source>
</evidence>
<feature type="transmembrane region" description="Helical" evidence="1">
    <location>
        <begin position="93"/>
        <end position="117"/>
    </location>
</feature>
<evidence type="ECO:0000256" key="1">
    <source>
        <dbReference type="SAM" id="Phobius"/>
    </source>
</evidence>
<reference evidence="2 3" key="1">
    <citation type="journal article" date="2016" name="Nat. Commun.">
        <title>Thousands of microbial genomes shed light on interconnected biogeochemical processes in an aquifer system.</title>
        <authorList>
            <person name="Anantharaman K."/>
            <person name="Brown C.T."/>
            <person name="Hug L.A."/>
            <person name="Sharon I."/>
            <person name="Castelle C.J."/>
            <person name="Probst A.J."/>
            <person name="Thomas B.C."/>
            <person name="Singh A."/>
            <person name="Wilkins M.J."/>
            <person name="Karaoz U."/>
            <person name="Brodie E.L."/>
            <person name="Williams K.H."/>
            <person name="Hubbard S.S."/>
            <person name="Banfield J.F."/>
        </authorList>
    </citation>
    <scope>NUCLEOTIDE SEQUENCE [LARGE SCALE GENOMIC DNA]</scope>
</reference>
<comment type="caution">
    <text evidence="2">The sequence shown here is derived from an EMBL/GenBank/DDBJ whole genome shotgun (WGS) entry which is preliminary data.</text>
</comment>